<protein>
    <recommendedName>
        <fullName evidence="2">site-specific DNA-methyltransferase (adenine-specific)</fullName>
        <ecNumber evidence="2">2.1.1.72</ecNumber>
    </recommendedName>
</protein>
<dbReference type="Pfam" id="PF02086">
    <property type="entry name" value="MethyltransfD12"/>
    <property type="match status" value="1"/>
</dbReference>
<keyword evidence="4" id="KW-0808">Transferase</keyword>
<dbReference type="InterPro" id="IPR029063">
    <property type="entry name" value="SAM-dependent_MTases_sf"/>
</dbReference>
<evidence type="ECO:0000256" key="4">
    <source>
        <dbReference type="ARBA" id="ARBA00022679"/>
    </source>
</evidence>
<evidence type="ECO:0000313" key="8">
    <source>
        <dbReference type="Proteomes" id="UP001595724"/>
    </source>
</evidence>
<comment type="catalytic activity">
    <reaction evidence="6">
        <text>a 2'-deoxyadenosine in DNA + S-adenosyl-L-methionine = an N(6)-methyl-2'-deoxyadenosine in DNA + S-adenosyl-L-homocysteine + H(+)</text>
        <dbReference type="Rhea" id="RHEA:15197"/>
        <dbReference type="Rhea" id="RHEA-COMP:12418"/>
        <dbReference type="Rhea" id="RHEA-COMP:12419"/>
        <dbReference type="ChEBI" id="CHEBI:15378"/>
        <dbReference type="ChEBI" id="CHEBI:57856"/>
        <dbReference type="ChEBI" id="CHEBI:59789"/>
        <dbReference type="ChEBI" id="CHEBI:90615"/>
        <dbReference type="ChEBI" id="CHEBI:90616"/>
        <dbReference type="EC" id="2.1.1.72"/>
    </reaction>
</comment>
<dbReference type="RefSeq" id="WP_386710074.1">
    <property type="nucleotide sequence ID" value="NZ_JBHRYF010000008.1"/>
</dbReference>
<dbReference type="EC" id="2.1.1.72" evidence="2"/>
<dbReference type="SUPFAM" id="SSF53335">
    <property type="entry name" value="S-adenosyl-L-methionine-dependent methyltransferases"/>
    <property type="match status" value="1"/>
</dbReference>
<dbReference type="GO" id="GO:0032259">
    <property type="term" value="P:methylation"/>
    <property type="evidence" value="ECO:0007669"/>
    <property type="project" value="UniProtKB-KW"/>
</dbReference>
<reference evidence="8" key="1">
    <citation type="journal article" date="2019" name="Int. J. Syst. Evol. Microbiol.">
        <title>The Global Catalogue of Microorganisms (GCM) 10K type strain sequencing project: providing services to taxonomists for standard genome sequencing and annotation.</title>
        <authorList>
            <consortium name="The Broad Institute Genomics Platform"/>
            <consortium name="The Broad Institute Genome Sequencing Center for Infectious Disease"/>
            <person name="Wu L."/>
            <person name="Ma J."/>
        </authorList>
    </citation>
    <scope>NUCLEOTIDE SEQUENCE [LARGE SCALE GENOMIC DNA]</scope>
    <source>
        <strain evidence="8">KCTC 42211</strain>
    </source>
</reference>
<evidence type="ECO:0000256" key="5">
    <source>
        <dbReference type="ARBA" id="ARBA00022691"/>
    </source>
</evidence>
<evidence type="ECO:0000256" key="6">
    <source>
        <dbReference type="ARBA" id="ARBA00047942"/>
    </source>
</evidence>
<dbReference type="Gene3D" id="3.40.50.150">
    <property type="entry name" value="Vaccinia Virus protein VP39"/>
    <property type="match status" value="1"/>
</dbReference>
<evidence type="ECO:0000256" key="3">
    <source>
        <dbReference type="ARBA" id="ARBA00022603"/>
    </source>
</evidence>
<dbReference type="InterPro" id="IPR023095">
    <property type="entry name" value="Ade_MeTrfase_dom_2"/>
</dbReference>
<sequence length="303" mass="33928">MLHNLNQGGAFASPLRYPGGKGRMGPWLATLMRANGLTGGCYIEPYAGGAGAALFLLLQGYAGRIVINDADPAIFAFWDCVVNRTEVFIRRIARTTPTMEARSHAKQVLERTEHYEPLDVAFSTFLLNRTNRSGILNGGVIGGKAQAGTYKLDARYNKENLIARIRSIGALREKIQVYGMDALEFFERIGSRLPPKKSLIYLDPPYYVKGSQLYRNCYQHDDHVAVSEVVKSLTRPVLVTYDDALEIRKMYGGMSWTLFNLKYSTHLNRPLAKEILIYRNLALPMPPALTRGARLMRDPRVAA</sequence>
<accession>A0ABV7UV26</accession>
<dbReference type="Gene3D" id="1.10.1020.10">
    <property type="entry name" value="Adenine-specific Methyltransferase, Domain 2"/>
    <property type="match status" value="1"/>
</dbReference>
<dbReference type="InterPro" id="IPR012327">
    <property type="entry name" value="MeTrfase_D12"/>
</dbReference>
<dbReference type="PIRSF" id="PIRSF000398">
    <property type="entry name" value="M_m6A_EcoRV"/>
    <property type="match status" value="1"/>
</dbReference>
<evidence type="ECO:0000313" key="7">
    <source>
        <dbReference type="EMBL" id="MFC3660509.1"/>
    </source>
</evidence>
<dbReference type="GO" id="GO:0008168">
    <property type="term" value="F:methyltransferase activity"/>
    <property type="evidence" value="ECO:0007669"/>
    <property type="project" value="UniProtKB-KW"/>
</dbReference>
<organism evidence="7 8">
    <name type="scientific">Luteimonas notoginsengisoli</name>
    <dbReference type="NCBI Taxonomy" id="1578200"/>
    <lineage>
        <taxon>Bacteria</taxon>
        <taxon>Pseudomonadati</taxon>
        <taxon>Pseudomonadota</taxon>
        <taxon>Gammaproteobacteria</taxon>
        <taxon>Lysobacterales</taxon>
        <taxon>Lysobacteraceae</taxon>
        <taxon>Luteimonas</taxon>
    </lineage>
</organism>
<dbReference type="Proteomes" id="UP001595724">
    <property type="component" value="Unassembled WGS sequence"/>
</dbReference>
<comment type="caution">
    <text evidence="7">The sequence shown here is derived from an EMBL/GenBank/DDBJ whole genome shotgun (WGS) entry which is preliminary data.</text>
</comment>
<dbReference type="PRINTS" id="PR00505">
    <property type="entry name" value="D12N6MTFRASE"/>
</dbReference>
<dbReference type="PANTHER" id="PTHR30481:SF2">
    <property type="entry name" value="SITE-SPECIFIC DNA-METHYLTRANSFERASE (ADENINE-SPECIFIC)"/>
    <property type="match status" value="1"/>
</dbReference>
<gene>
    <name evidence="7" type="ORF">ACFOM9_10565</name>
</gene>
<evidence type="ECO:0000256" key="1">
    <source>
        <dbReference type="ARBA" id="ARBA00006594"/>
    </source>
</evidence>
<dbReference type="InterPro" id="IPR012263">
    <property type="entry name" value="M_m6A_EcoRV"/>
</dbReference>
<keyword evidence="5" id="KW-0949">S-adenosyl-L-methionine</keyword>
<keyword evidence="3 7" id="KW-0489">Methyltransferase</keyword>
<proteinExistence type="inferred from homology"/>
<keyword evidence="8" id="KW-1185">Reference proteome</keyword>
<evidence type="ECO:0000256" key="2">
    <source>
        <dbReference type="ARBA" id="ARBA00011900"/>
    </source>
</evidence>
<comment type="similarity">
    <text evidence="1">Belongs to the N(4)/N(6)-methyltransferase family.</text>
</comment>
<dbReference type="PANTHER" id="PTHR30481">
    <property type="entry name" value="DNA ADENINE METHYLASE"/>
    <property type="match status" value="1"/>
</dbReference>
<dbReference type="EMBL" id="JBHRYF010000008">
    <property type="protein sequence ID" value="MFC3660509.1"/>
    <property type="molecule type" value="Genomic_DNA"/>
</dbReference>
<name>A0ABV7UV26_9GAMM</name>